<dbReference type="InterPro" id="IPR002083">
    <property type="entry name" value="MATH/TRAF_dom"/>
</dbReference>
<keyword evidence="4" id="KW-1185">Reference proteome</keyword>
<dbReference type="InterPro" id="IPR008974">
    <property type="entry name" value="TRAF-like"/>
</dbReference>
<feature type="region of interest" description="Disordered" evidence="1">
    <location>
        <begin position="242"/>
        <end position="347"/>
    </location>
</feature>
<evidence type="ECO:0000256" key="1">
    <source>
        <dbReference type="SAM" id="MobiDB-lite"/>
    </source>
</evidence>
<dbReference type="CDD" id="cd00121">
    <property type="entry name" value="MATH"/>
    <property type="match status" value="1"/>
</dbReference>
<gene>
    <name evidence="3" type="ORF">BDQ12DRAFT_461756</name>
</gene>
<dbReference type="SUPFAM" id="SSF54695">
    <property type="entry name" value="POZ domain"/>
    <property type="match status" value="1"/>
</dbReference>
<evidence type="ECO:0000313" key="3">
    <source>
        <dbReference type="EMBL" id="TFK40638.1"/>
    </source>
</evidence>
<organism evidence="3 4">
    <name type="scientific">Crucibulum laeve</name>
    <dbReference type="NCBI Taxonomy" id="68775"/>
    <lineage>
        <taxon>Eukaryota</taxon>
        <taxon>Fungi</taxon>
        <taxon>Dikarya</taxon>
        <taxon>Basidiomycota</taxon>
        <taxon>Agaricomycotina</taxon>
        <taxon>Agaricomycetes</taxon>
        <taxon>Agaricomycetidae</taxon>
        <taxon>Agaricales</taxon>
        <taxon>Agaricineae</taxon>
        <taxon>Nidulariaceae</taxon>
        <taxon>Crucibulum</taxon>
    </lineage>
</organism>
<accession>A0A5C3MA08</accession>
<feature type="compositionally biased region" description="Low complexity" evidence="1">
    <location>
        <begin position="399"/>
        <end position="408"/>
    </location>
</feature>
<feature type="compositionally biased region" description="Low complexity" evidence="1">
    <location>
        <begin position="320"/>
        <end position="333"/>
    </location>
</feature>
<evidence type="ECO:0000313" key="4">
    <source>
        <dbReference type="Proteomes" id="UP000308652"/>
    </source>
</evidence>
<feature type="region of interest" description="Disordered" evidence="1">
    <location>
        <begin position="399"/>
        <end position="420"/>
    </location>
</feature>
<dbReference type="AlphaFoldDB" id="A0A5C3MA08"/>
<evidence type="ECO:0000259" key="2">
    <source>
        <dbReference type="PROSITE" id="PS50144"/>
    </source>
</evidence>
<sequence length="564" mass="62786">MEVDPECQESHTITFEWTLRDLKNLFDTSKGDAKSKVTKSAKFGGGKWQILFYSNAGTTKEGSTDGGFVSLYLSCEPSAEEKESALAESGRWVRDGVYKFSFELRNIGKSVLYNLKEAHNHSFSYKTANWGWAQFARRDNVYYQSPAVKAQDAFVIICTITSSPAAPPPPPEVPRQLVPKPLLDTVGALLDNALYSDVQFIIPRRGQSLKIARKIWASRLLLRRAEYFDAMFSSNFVEGASEGVSMTPRTTNQPLATPANADCGSIMDEFEDSDDEEEDEDFPMHSDNEDDATYGPGSTDGPEDSATPTVETNVENMELSQSSSSVSSPSRGSFVEIPSENQDNSLSEPLTKSKMTVVVRDVAYSTYRAILYYIYTDNIVFAPLSSTFLSARVHPFATPSSSLPSTPSENQGQILSAKRISPQANSTTRPEWIREWLKNNPGRPAPCSAKAAYRVADHLIELKERAAKHIFKSLTVDNIAYEVFSPFSAAFDEIRKVEVNFFLEHWQDIRSSESMRNVWQQIRNGRHPGFEEVWPLIAQSLEFKPSAPVNIIPPKGGEPTAQQG</sequence>
<dbReference type="STRING" id="68775.A0A5C3MA08"/>
<dbReference type="OrthoDB" id="6359816at2759"/>
<dbReference type="SUPFAM" id="SSF49599">
    <property type="entry name" value="TRAF domain-like"/>
    <property type="match status" value="1"/>
</dbReference>
<dbReference type="Gene3D" id="3.30.710.10">
    <property type="entry name" value="Potassium Channel Kv1.1, Chain A"/>
    <property type="match status" value="1"/>
</dbReference>
<dbReference type="EMBL" id="ML213596">
    <property type="protein sequence ID" value="TFK40638.1"/>
    <property type="molecule type" value="Genomic_DNA"/>
</dbReference>
<dbReference type="Gene3D" id="2.60.210.10">
    <property type="entry name" value="Apoptosis, Tumor Necrosis Factor Receptor Associated Protein 2, Chain A"/>
    <property type="match status" value="1"/>
</dbReference>
<dbReference type="Proteomes" id="UP000308652">
    <property type="component" value="Unassembled WGS sequence"/>
</dbReference>
<dbReference type="Pfam" id="PF00917">
    <property type="entry name" value="MATH"/>
    <property type="match status" value="1"/>
</dbReference>
<name>A0A5C3MA08_9AGAR</name>
<protein>
    <recommendedName>
        <fullName evidence="2">MATH domain-containing protein</fullName>
    </recommendedName>
</protein>
<reference evidence="3 4" key="1">
    <citation type="journal article" date="2019" name="Nat. Ecol. Evol.">
        <title>Megaphylogeny resolves global patterns of mushroom evolution.</title>
        <authorList>
            <person name="Varga T."/>
            <person name="Krizsan K."/>
            <person name="Foldi C."/>
            <person name="Dima B."/>
            <person name="Sanchez-Garcia M."/>
            <person name="Sanchez-Ramirez S."/>
            <person name="Szollosi G.J."/>
            <person name="Szarkandi J.G."/>
            <person name="Papp V."/>
            <person name="Albert L."/>
            <person name="Andreopoulos W."/>
            <person name="Angelini C."/>
            <person name="Antonin V."/>
            <person name="Barry K.W."/>
            <person name="Bougher N.L."/>
            <person name="Buchanan P."/>
            <person name="Buyck B."/>
            <person name="Bense V."/>
            <person name="Catcheside P."/>
            <person name="Chovatia M."/>
            <person name="Cooper J."/>
            <person name="Damon W."/>
            <person name="Desjardin D."/>
            <person name="Finy P."/>
            <person name="Geml J."/>
            <person name="Haridas S."/>
            <person name="Hughes K."/>
            <person name="Justo A."/>
            <person name="Karasinski D."/>
            <person name="Kautmanova I."/>
            <person name="Kiss B."/>
            <person name="Kocsube S."/>
            <person name="Kotiranta H."/>
            <person name="LaButti K.M."/>
            <person name="Lechner B.E."/>
            <person name="Liimatainen K."/>
            <person name="Lipzen A."/>
            <person name="Lukacs Z."/>
            <person name="Mihaltcheva S."/>
            <person name="Morgado L.N."/>
            <person name="Niskanen T."/>
            <person name="Noordeloos M.E."/>
            <person name="Ohm R.A."/>
            <person name="Ortiz-Santana B."/>
            <person name="Ovrebo C."/>
            <person name="Racz N."/>
            <person name="Riley R."/>
            <person name="Savchenko A."/>
            <person name="Shiryaev A."/>
            <person name="Soop K."/>
            <person name="Spirin V."/>
            <person name="Szebenyi C."/>
            <person name="Tomsovsky M."/>
            <person name="Tulloss R.E."/>
            <person name="Uehling J."/>
            <person name="Grigoriev I.V."/>
            <person name="Vagvolgyi C."/>
            <person name="Papp T."/>
            <person name="Martin F.M."/>
            <person name="Miettinen O."/>
            <person name="Hibbett D.S."/>
            <person name="Nagy L.G."/>
        </authorList>
    </citation>
    <scope>NUCLEOTIDE SEQUENCE [LARGE SCALE GENOMIC DNA]</scope>
    <source>
        <strain evidence="3 4">CBS 166.37</strain>
    </source>
</reference>
<feature type="compositionally biased region" description="Polar residues" evidence="1">
    <location>
        <begin position="306"/>
        <end position="319"/>
    </location>
</feature>
<feature type="compositionally biased region" description="Acidic residues" evidence="1">
    <location>
        <begin position="268"/>
        <end position="281"/>
    </location>
</feature>
<proteinExistence type="predicted"/>
<dbReference type="PROSITE" id="PS50144">
    <property type="entry name" value="MATH"/>
    <property type="match status" value="1"/>
</dbReference>
<feature type="domain" description="MATH" evidence="2">
    <location>
        <begin position="12"/>
        <end position="160"/>
    </location>
</feature>
<dbReference type="PANTHER" id="PTHR24413">
    <property type="entry name" value="SPECKLE-TYPE POZ PROTEIN"/>
    <property type="match status" value="1"/>
</dbReference>
<dbReference type="InterPro" id="IPR011333">
    <property type="entry name" value="SKP1/BTB/POZ_sf"/>
</dbReference>